<dbReference type="Gene3D" id="1.25.40.10">
    <property type="entry name" value="Tetratricopeptide repeat domain"/>
    <property type="match status" value="1"/>
</dbReference>
<feature type="domain" description="SPOR" evidence="2">
    <location>
        <begin position="454"/>
        <end position="536"/>
    </location>
</feature>
<organism evidence="3 4">
    <name type="scientific">Novosphingobium aureum</name>
    <dbReference type="NCBI Taxonomy" id="2792964"/>
    <lineage>
        <taxon>Bacteria</taxon>
        <taxon>Pseudomonadati</taxon>
        <taxon>Pseudomonadota</taxon>
        <taxon>Alphaproteobacteria</taxon>
        <taxon>Sphingomonadales</taxon>
        <taxon>Sphingomonadaceae</taxon>
        <taxon>Novosphingobium</taxon>
    </lineage>
</organism>
<dbReference type="EMBL" id="JADZGI010000001">
    <property type="protein sequence ID" value="MBH0112291.1"/>
    <property type="molecule type" value="Genomic_DNA"/>
</dbReference>
<evidence type="ECO:0000259" key="2">
    <source>
        <dbReference type="PROSITE" id="PS51724"/>
    </source>
</evidence>
<feature type="region of interest" description="Disordered" evidence="1">
    <location>
        <begin position="365"/>
        <end position="457"/>
    </location>
</feature>
<comment type="caution">
    <text evidence="3">The sequence shown here is derived from an EMBL/GenBank/DDBJ whole genome shotgun (WGS) entry which is preliminary data.</text>
</comment>
<dbReference type="Gene3D" id="3.30.70.1070">
    <property type="entry name" value="Sporulation related repeat"/>
    <property type="match status" value="1"/>
</dbReference>
<evidence type="ECO:0000313" key="3">
    <source>
        <dbReference type="EMBL" id="MBH0112291.1"/>
    </source>
</evidence>
<name>A0A931HAD0_9SPHN</name>
<reference evidence="3" key="1">
    <citation type="submission" date="2020-11" db="EMBL/GenBank/DDBJ databases">
        <title>Novosphingobium aureum sp. nov., a marine bacterium isolated from sediment of a salt flat.</title>
        <authorList>
            <person name="Yoo Y."/>
            <person name="Kim J.-J."/>
        </authorList>
    </citation>
    <scope>NUCLEOTIDE SEQUENCE</scope>
    <source>
        <strain evidence="3">YJ-S2-02</strain>
    </source>
</reference>
<evidence type="ECO:0000256" key="1">
    <source>
        <dbReference type="SAM" id="MobiDB-lite"/>
    </source>
</evidence>
<keyword evidence="4" id="KW-1185">Reference proteome</keyword>
<feature type="compositionally biased region" description="Basic and acidic residues" evidence="1">
    <location>
        <begin position="286"/>
        <end position="315"/>
    </location>
</feature>
<proteinExistence type="predicted"/>
<dbReference type="InterPro" id="IPR036680">
    <property type="entry name" value="SPOR-like_sf"/>
</dbReference>
<accession>A0A931HAD0</accession>
<evidence type="ECO:0000313" key="4">
    <source>
        <dbReference type="Proteomes" id="UP000617634"/>
    </source>
</evidence>
<gene>
    <name evidence="3" type="ORF">I5E68_04895</name>
</gene>
<dbReference type="Proteomes" id="UP000617634">
    <property type="component" value="Unassembled WGS sequence"/>
</dbReference>
<dbReference type="SUPFAM" id="SSF110997">
    <property type="entry name" value="Sporulation related repeat"/>
    <property type="match status" value="1"/>
</dbReference>
<dbReference type="GO" id="GO:0042834">
    <property type="term" value="F:peptidoglycan binding"/>
    <property type="evidence" value="ECO:0007669"/>
    <property type="project" value="InterPro"/>
</dbReference>
<feature type="compositionally biased region" description="Basic and acidic residues" evidence="1">
    <location>
        <begin position="436"/>
        <end position="457"/>
    </location>
</feature>
<dbReference type="AlphaFoldDB" id="A0A931HAD0"/>
<protein>
    <submittedName>
        <fullName evidence="3">SPOR domain-containing protein</fullName>
    </submittedName>
</protein>
<dbReference type="InterPro" id="IPR007730">
    <property type="entry name" value="SPOR-like_dom"/>
</dbReference>
<feature type="region of interest" description="Disordered" evidence="1">
    <location>
        <begin position="236"/>
        <end position="351"/>
    </location>
</feature>
<feature type="compositionally biased region" description="Low complexity" evidence="1">
    <location>
        <begin position="365"/>
        <end position="411"/>
    </location>
</feature>
<sequence>MDAGNAARGLGDLEASKGFFARAERIAPDNGRVKAGLARTALLDEDPVSAIRYFREAEAAGVGSESIAADQGLAYDLVGDTVRARDAYSRALARGEDPLLRQRLAISQAIAGELDTSEQTLMPLLRKQDKPAWRARAFTLAIAGQTREAIDLAETILPEPLAGSVAPYLRYMPRLTAAQQAAAANLGRFPRASEIGRDRAAVAAYAKRNLASADRALAPSGEALDVPAALAAANAATARPVVPDAEDTGETGDSGAGEATTRVARVRTEVIGHSIRPGTRPGLRASVEESKRARERESEAVTERRTRKVVEEPAERIAPPEPKPGIVVAPGEAPALDANGELPPVSGGTAPARAGMATAALATPAPGARTASAPVSPAATSPRASLATSGASAAPAAPASAPATTVAPRPSLLDAFADLGSPPGTISRASGAVDISKIEPARPKPVEPPKPKKPEHPSRIWVQVGIGRDLKAIAYDWNRNARAMPEVFKGREPHVTDMNRTHRILVGPFATRKEANEYVGDLGKAGMDGAYPWISPAGQVVDTLELE</sequence>
<dbReference type="SUPFAM" id="SSF48452">
    <property type="entry name" value="TPR-like"/>
    <property type="match status" value="1"/>
</dbReference>
<dbReference type="InterPro" id="IPR011990">
    <property type="entry name" value="TPR-like_helical_dom_sf"/>
</dbReference>
<dbReference type="PROSITE" id="PS51724">
    <property type="entry name" value="SPOR"/>
    <property type="match status" value="1"/>
</dbReference>